<dbReference type="InterPro" id="IPR012495">
    <property type="entry name" value="TadE-like_dom"/>
</dbReference>
<evidence type="ECO:0000259" key="1">
    <source>
        <dbReference type="Pfam" id="PF07811"/>
    </source>
</evidence>
<accession>D1C622</accession>
<proteinExistence type="predicted"/>
<dbReference type="Proteomes" id="UP000002027">
    <property type="component" value="Chromosome 1"/>
</dbReference>
<dbReference type="STRING" id="479434.Sthe_0121"/>
<feature type="domain" description="TadE-like" evidence="1">
    <location>
        <begin position="13"/>
        <end position="54"/>
    </location>
</feature>
<dbReference type="InParanoid" id="D1C622"/>
<gene>
    <name evidence="2" type="ordered locus">Sthe_0121</name>
</gene>
<dbReference type="RefSeq" id="WP_012870608.1">
    <property type="nucleotide sequence ID" value="NC_013523.1"/>
</dbReference>
<dbReference type="AlphaFoldDB" id="D1C622"/>
<organism evidence="2 3">
    <name type="scientific">Sphaerobacter thermophilus (strain ATCC 49802 / DSM 20745 / KCCM 41009 / NCIMB 13125 / S 6022)</name>
    <dbReference type="NCBI Taxonomy" id="479434"/>
    <lineage>
        <taxon>Bacteria</taxon>
        <taxon>Pseudomonadati</taxon>
        <taxon>Thermomicrobiota</taxon>
        <taxon>Thermomicrobia</taxon>
        <taxon>Sphaerobacterales</taxon>
        <taxon>Sphaerobacterineae</taxon>
        <taxon>Sphaerobacteraceae</taxon>
        <taxon>Sphaerobacter</taxon>
    </lineage>
</organism>
<protein>
    <submittedName>
        <fullName evidence="2">TadE family protein</fullName>
    </submittedName>
</protein>
<dbReference type="OrthoDB" id="155849at2"/>
<evidence type="ECO:0000313" key="2">
    <source>
        <dbReference type="EMBL" id="ACZ37560.1"/>
    </source>
</evidence>
<keyword evidence="3" id="KW-1185">Reference proteome</keyword>
<reference evidence="2 3" key="2">
    <citation type="journal article" date="2010" name="Stand. Genomic Sci.">
        <title>Complete genome sequence of Desulfohalobium retbaense type strain (HR(100)).</title>
        <authorList>
            <person name="Spring S."/>
            <person name="Nolan M."/>
            <person name="Lapidus A."/>
            <person name="Glavina Del Rio T."/>
            <person name="Copeland A."/>
            <person name="Tice H."/>
            <person name="Cheng J.F."/>
            <person name="Lucas S."/>
            <person name="Land M."/>
            <person name="Chen F."/>
            <person name="Bruce D."/>
            <person name="Goodwin L."/>
            <person name="Pitluck S."/>
            <person name="Ivanova N."/>
            <person name="Mavromatis K."/>
            <person name="Mikhailova N."/>
            <person name="Pati A."/>
            <person name="Chen A."/>
            <person name="Palaniappan K."/>
            <person name="Hauser L."/>
            <person name="Chang Y.J."/>
            <person name="Jeffries C.D."/>
            <person name="Munk C."/>
            <person name="Kiss H."/>
            <person name="Chain P."/>
            <person name="Han C."/>
            <person name="Brettin T."/>
            <person name="Detter J.C."/>
            <person name="Schuler E."/>
            <person name="Goker M."/>
            <person name="Rohde M."/>
            <person name="Bristow J."/>
            <person name="Eisen J.A."/>
            <person name="Markowitz V."/>
            <person name="Hugenholtz P."/>
            <person name="Kyrpides N.C."/>
            <person name="Klenk H.P."/>
        </authorList>
    </citation>
    <scope>NUCLEOTIDE SEQUENCE [LARGE SCALE GENOMIC DNA]</scope>
    <source>
        <strain evidence="3">ATCC 49802 / DSM 20745 / S 6022</strain>
    </source>
</reference>
<sequence>MRDPRHRCPHHRGQSLVELALILPLLCVMLLGAADFARALSAYITLGNVAREGAHYGSMSPANAQDLAGIRDAALQEADNAIFGVTPTIIAEVGNEVFRDPSNTPFQYIRVEARYEFRPLFAFPPFRSFTMSRVVQMRVLPGY</sequence>
<name>D1C622_SPHTD</name>
<dbReference type="Pfam" id="PF07811">
    <property type="entry name" value="TadE"/>
    <property type="match status" value="1"/>
</dbReference>
<dbReference type="KEGG" id="sti:Sthe_0121"/>
<reference evidence="3" key="1">
    <citation type="submission" date="2009-11" db="EMBL/GenBank/DDBJ databases">
        <title>The complete chromosome 1 of Sphaerobacter thermophilus DSM 20745.</title>
        <authorList>
            <person name="Lucas S."/>
            <person name="Copeland A."/>
            <person name="Lapidus A."/>
            <person name="Glavina del Rio T."/>
            <person name="Dalin E."/>
            <person name="Tice H."/>
            <person name="Bruce D."/>
            <person name="Goodwin L."/>
            <person name="Pitluck S."/>
            <person name="Kyrpides N."/>
            <person name="Mavromatis K."/>
            <person name="Ivanova N."/>
            <person name="Mikhailova N."/>
            <person name="LaButti K.M."/>
            <person name="Clum A."/>
            <person name="Sun H.I."/>
            <person name="Brettin T."/>
            <person name="Detter J.C."/>
            <person name="Han C."/>
            <person name="Larimer F."/>
            <person name="Land M."/>
            <person name="Hauser L."/>
            <person name="Markowitz V."/>
            <person name="Cheng J.F."/>
            <person name="Hugenholtz P."/>
            <person name="Woyke T."/>
            <person name="Wu D."/>
            <person name="Steenblock K."/>
            <person name="Schneider S."/>
            <person name="Pukall R."/>
            <person name="Goeker M."/>
            <person name="Klenk H.P."/>
            <person name="Eisen J.A."/>
        </authorList>
    </citation>
    <scope>NUCLEOTIDE SEQUENCE [LARGE SCALE GENOMIC DNA]</scope>
    <source>
        <strain evidence="3">ATCC 49802 / DSM 20745 / S 6022</strain>
    </source>
</reference>
<dbReference type="HOGENOM" id="CLU_1805262_0_0_0"/>
<dbReference type="EMBL" id="CP001823">
    <property type="protein sequence ID" value="ACZ37560.1"/>
    <property type="molecule type" value="Genomic_DNA"/>
</dbReference>
<evidence type="ECO:0000313" key="3">
    <source>
        <dbReference type="Proteomes" id="UP000002027"/>
    </source>
</evidence>
<dbReference type="eggNOG" id="COG4961">
    <property type="taxonomic scope" value="Bacteria"/>
</dbReference>